<keyword evidence="3" id="KW-1185">Reference proteome</keyword>
<evidence type="ECO:0000313" key="2">
    <source>
        <dbReference type="EMBL" id="KAJ7381469.1"/>
    </source>
</evidence>
<comment type="caution">
    <text evidence="2">The sequence shown here is derived from an EMBL/GenBank/DDBJ whole genome shotgun (WGS) entry which is preliminary data.</text>
</comment>
<evidence type="ECO:0000313" key="3">
    <source>
        <dbReference type="Proteomes" id="UP001163046"/>
    </source>
</evidence>
<accession>A0A9W9ZIA8</accession>
<dbReference type="AlphaFoldDB" id="A0A9W9ZIA8"/>
<evidence type="ECO:0000256" key="1">
    <source>
        <dbReference type="SAM" id="MobiDB-lite"/>
    </source>
</evidence>
<dbReference type="EMBL" id="MU826350">
    <property type="protein sequence ID" value="KAJ7381469.1"/>
    <property type="molecule type" value="Genomic_DNA"/>
</dbReference>
<name>A0A9W9ZIA8_9CNID</name>
<proteinExistence type="predicted"/>
<dbReference type="OrthoDB" id="6158030at2759"/>
<organism evidence="2 3">
    <name type="scientific">Desmophyllum pertusum</name>
    <dbReference type="NCBI Taxonomy" id="174260"/>
    <lineage>
        <taxon>Eukaryota</taxon>
        <taxon>Metazoa</taxon>
        <taxon>Cnidaria</taxon>
        <taxon>Anthozoa</taxon>
        <taxon>Hexacorallia</taxon>
        <taxon>Scleractinia</taxon>
        <taxon>Caryophylliina</taxon>
        <taxon>Caryophylliidae</taxon>
        <taxon>Desmophyllum</taxon>
    </lineage>
</organism>
<sequence length="106" mass="11512">MVVQPSRVGLQERGLTKQHPGPPGWGFGAGLTALPCKKSIVPETSQGKTDVCHPEGLKHCNASMISVEAHAGRTSLLDAKTRLNIGTWNVRTMFDTSKTMQVIREM</sequence>
<reference evidence="2" key="1">
    <citation type="submission" date="2023-01" db="EMBL/GenBank/DDBJ databases">
        <title>Genome assembly of the deep-sea coral Lophelia pertusa.</title>
        <authorList>
            <person name="Herrera S."/>
            <person name="Cordes E."/>
        </authorList>
    </citation>
    <scope>NUCLEOTIDE SEQUENCE</scope>
    <source>
        <strain evidence="2">USNM1676648</strain>
        <tissue evidence="2">Polyp</tissue>
    </source>
</reference>
<dbReference type="Proteomes" id="UP001163046">
    <property type="component" value="Unassembled WGS sequence"/>
</dbReference>
<protein>
    <submittedName>
        <fullName evidence="2">Uncharacterized protein</fullName>
    </submittedName>
</protein>
<feature type="region of interest" description="Disordered" evidence="1">
    <location>
        <begin position="1"/>
        <end position="26"/>
    </location>
</feature>
<gene>
    <name evidence="2" type="ORF">OS493_001607</name>
</gene>